<evidence type="ECO:0000313" key="1">
    <source>
        <dbReference type="EMBL" id="SDA76336.1"/>
    </source>
</evidence>
<dbReference type="InterPro" id="IPR036737">
    <property type="entry name" value="OmpA-like_sf"/>
</dbReference>
<dbReference type="NCBIfam" id="NF047558">
    <property type="entry name" value="TPR_END_plus"/>
    <property type="match status" value="1"/>
</dbReference>
<dbReference type="EMBL" id="FMXE01000013">
    <property type="protein sequence ID" value="SDA76336.1"/>
    <property type="molecule type" value="Genomic_DNA"/>
</dbReference>
<evidence type="ECO:0000313" key="2">
    <source>
        <dbReference type="Proteomes" id="UP000198756"/>
    </source>
</evidence>
<dbReference type="SUPFAM" id="SSF48452">
    <property type="entry name" value="TPR-like"/>
    <property type="match status" value="1"/>
</dbReference>
<proteinExistence type="predicted"/>
<dbReference type="AlphaFoldDB" id="A0A1G5Y2D6"/>
<reference evidence="2" key="1">
    <citation type="submission" date="2016-10" db="EMBL/GenBank/DDBJ databases">
        <authorList>
            <person name="Varghese N."/>
            <person name="Submissions S."/>
        </authorList>
    </citation>
    <scope>NUCLEOTIDE SEQUENCE [LARGE SCALE GENOMIC DNA]</scope>
    <source>
        <strain evidence="2">DSM 22703</strain>
    </source>
</reference>
<name>A0A1G5Y2D6_9BACT</name>
<dbReference type="STRING" id="279824.SAMN03080617_02163"/>
<dbReference type="InterPro" id="IPR011990">
    <property type="entry name" value="TPR-like_helical_dom_sf"/>
</dbReference>
<gene>
    <name evidence="1" type="ORF">SAMN03080617_02163</name>
</gene>
<dbReference type="SMART" id="SM00028">
    <property type="entry name" value="TPR"/>
    <property type="match status" value="3"/>
</dbReference>
<sequence length="601" mass="67981">MILNFINQLTLKMFRVLTVLFLLSTHCLSAGSIIMPENKFLKDIQLVPAKLKLEGDSIRFTVKGSIPIESVLSPNNPRLSLSFKADQNYVDLGEINLKRNVANYSYESKFSLKYEPWMSGATLEIFFFQGKRESKSPFEKKVLAKGVIAPQLMVKLGAVYPDEPIPSVGLFIPTGIERGVTQKEEFTFVYELGSSAFKLSVANQETLRKIDAFLENNPSIQEFKITGIQSPEPAEGKNSGLGANRAESAKKALITRFQTLSDSQIRIDSRRNDWFDLRLLLGDYKGISTNRKEELYTILTNQETYLEQTDRLKKVPGFSQIVQDLYPKLRVAKIEISATSRTGLDMRQSIKLKESLLSSDGTNSLSFAEWSLAAEASQSLEEKAVIYSKMTEFFRSALPYNNLAVVRMRQAQRTLDQESKEVLWEEALRLLQQAIRIEPNPYILHNQGQILALEGKYWDSYLKLSEAASLTKNPDFLQQNEALRGALDILRGDYKLATLRFDFKFSDPKDYFNKGLAYFMIDDFAKASTAFEESVMHGRVFGYGYYGLAMIAAASGQQEVAMIHLKKAIEANKQLANLAFQDPSFEELRNSKDFFSGSTQN</sequence>
<keyword evidence="2" id="KW-1185">Reference proteome</keyword>
<protein>
    <submittedName>
        <fullName evidence="1">Uncharacterized protein</fullName>
    </submittedName>
</protein>
<dbReference type="Proteomes" id="UP000198756">
    <property type="component" value="Unassembled WGS sequence"/>
</dbReference>
<organism evidence="1 2">
    <name type="scientific">Algoriphagus alkaliphilus</name>
    <dbReference type="NCBI Taxonomy" id="279824"/>
    <lineage>
        <taxon>Bacteria</taxon>
        <taxon>Pseudomonadati</taxon>
        <taxon>Bacteroidota</taxon>
        <taxon>Cytophagia</taxon>
        <taxon>Cytophagales</taxon>
        <taxon>Cyclobacteriaceae</taxon>
        <taxon>Algoriphagus</taxon>
    </lineage>
</organism>
<dbReference type="InterPro" id="IPR019734">
    <property type="entry name" value="TPR_rpt"/>
</dbReference>
<dbReference type="Gene3D" id="3.30.1330.60">
    <property type="entry name" value="OmpA-like domain"/>
    <property type="match status" value="1"/>
</dbReference>
<accession>A0A1G5Y2D6</accession>
<dbReference type="Gene3D" id="1.25.40.10">
    <property type="entry name" value="Tetratricopeptide repeat domain"/>
    <property type="match status" value="2"/>
</dbReference>